<keyword evidence="1" id="KW-0597">Phosphoprotein</keyword>
<feature type="compositionally biased region" description="Basic and acidic residues" evidence="7">
    <location>
        <begin position="1059"/>
        <end position="1082"/>
    </location>
</feature>
<dbReference type="PRINTS" id="PR01415">
    <property type="entry name" value="ANKYRIN"/>
</dbReference>
<feature type="region of interest" description="Disordered" evidence="7">
    <location>
        <begin position="1166"/>
        <end position="1252"/>
    </location>
</feature>
<feature type="compositionally biased region" description="Polar residues" evidence="7">
    <location>
        <begin position="242"/>
        <end position="267"/>
    </location>
</feature>
<feature type="compositionally biased region" description="Polar residues" evidence="7">
    <location>
        <begin position="1028"/>
        <end position="1050"/>
    </location>
</feature>
<evidence type="ECO:0000256" key="7">
    <source>
        <dbReference type="SAM" id="MobiDB-lite"/>
    </source>
</evidence>
<feature type="compositionally biased region" description="Low complexity" evidence="7">
    <location>
        <begin position="1525"/>
        <end position="1537"/>
    </location>
</feature>
<evidence type="ECO:0000256" key="1">
    <source>
        <dbReference type="ARBA" id="ARBA00022553"/>
    </source>
</evidence>
<evidence type="ECO:0000256" key="5">
    <source>
        <dbReference type="PROSITE-ProRule" id="PRU00023"/>
    </source>
</evidence>
<keyword evidence="9" id="KW-1185">Reference proteome</keyword>
<dbReference type="FunFam" id="1.25.40.20:FF:000017">
    <property type="entry name" value="KN motif and ankyrin repeat domain-containing protein 1"/>
    <property type="match status" value="1"/>
</dbReference>
<dbReference type="PROSITE" id="PS50088">
    <property type="entry name" value="ANK_REPEAT"/>
    <property type="match status" value="3"/>
</dbReference>
<dbReference type="PROSITE" id="PS50297">
    <property type="entry name" value="ANK_REP_REGION"/>
    <property type="match status" value="3"/>
</dbReference>
<proteinExistence type="predicted"/>
<name>A0A9Q1C9S7_HOLLE</name>
<keyword evidence="3 5" id="KW-0040">ANK repeat</keyword>
<feature type="region of interest" description="Disordered" evidence="7">
    <location>
        <begin position="213"/>
        <end position="281"/>
    </location>
</feature>
<dbReference type="PANTHER" id="PTHR24168">
    <property type="entry name" value="KN MOTIF AND ANKYRIN REPEAT DOMAIN-CONTAINING"/>
    <property type="match status" value="1"/>
</dbReference>
<dbReference type="PANTHER" id="PTHR24168:SF21">
    <property type="entry name" value="KANK, ISOFORM D"/>
    <property type="match status" value="1"/>
</dbReference>
<feature type="compositionally biased region" description="Polar residues" evidence="7">
    <location>
        <begin position="1515"/>
        <end position="1524"/>
    </location>
</feature>
<feature type="compositionally biased region" description="Polar residues" evidence="7">
    <location>
        <begin position="1654"/>
        <end position="1671"/>
    </location>
</feature>
<keyword evidence="4 6" id="KW-0175">Coiled coil</keyword>
<feature type="coiled-coil region" evidence="6">
    <location>
        <begin position="353"/>
        <end position="443"/>
    </location>
</feature>
<feature type="compositionally biased region" description="Basic residues" evidence="7">
    <location>
        <begin position="1236"/>
        <end position="1252"/>
    </location>
</feature>
<dbReference type="Pfam" id="PF12075">
    <property type="entry name" value="KN_motif"/>
    <property type="match status" value="1"/>
</dbReference>
<feature type="region of interest" description="Disordered" evidence="7">
    <location>
        <begin position="1"/>
        <end position="84"/>
    </location>
</feature>
<dbReference type="EMBL" id="JAIZAY010000006">
    <property type="protein sequence ID" value="KAJ8041005.1"/>
    <property type="molecule type" value="Genomic_DNA"/>
</dbReference>
<accession>A0A9Q1C9S7</accession>
<feature type="compositionally biased region" description="Polar residues" evidence="7">
    <location>
        <begin position="1005"/>
        <end position="1016"/>
    </location>
</feature>
<feature type="compositionally biased region" description="Polar residues" evidence="7">
    <location>
        <begin position="1613"/>
        <end position="1638"/>
    </location>
</feature>
<comment type="caution">
    <text evidence="8">The sequence shown here is derived from an EMBL/GenBank/DDBJ whole genome shotgun (WGS) entry which is preliminary data.</text>
</comment>
<feature type="compositionally biased region" description="Acidic residues" evidence="7">
    <location>
        <begin position="1096"/>
        <end position="1106"/>
    </location>
</feature>
<dbReference type="InterPro" id="IPR036770">
    <property type="entry name" value="Ankyrin_rpt-contain_sf"/>
</dbReference>
<feature type="compositionally biased region" description="Basic residues" evidence="7">
    <location>
        <begin position="141"/>
        <end position="150"/>
    </location>
</feature>
<evidence type="ECO:0000313" key="8">
    <source>
        <dbReference type="EMBL" id="KAJ8041005.1"/>
    </source>
</evidence>
<gene>
    <name evidence="8" type="ORF">HOLleu_15483</name>
</gene>
<feature type="compositionally biased region" description="Low complexity" evidence="7">
    <location>
        <begin position="40"/>
        <end position="54"/>
    </location>
</feature>
<dbReference type="GO" id="GO:0030837">
    <property type="term" value="P:negative regulation of actin filament polymerization"/>
    <property type="evidence" value="ECO:0007669"/>
    <property type="project" value="InterPro"/>
</dbReference>
<dbReference type="OrthoDB" id="5406014at2759"/>
<dbReference type="InterPro" id="IPR047184">
    <property type="entry name" value="KANK1-4"/>
</dbReference>
<sequence length="1671" mass="184962">MANQGFWMTRDGYYHRGSPRGYQTDGERVHRNQLSHQRINSNFSNNNYGSNQADSLHHLQHQQQQKPQQQQHQQQRHQLSHQDHLQSDHFQNREQQQYKRQPSDPTERCECCPFGYHIDLDFMRICDEISSGVNLREIKKPSKSRTRRKYPSVSKEVVSPPVPPRSSSMPIERKGKPLVGKEKGESAKVDDIFSRENQEFWDIYHQFDDHLKQTYSKKSSSKSRRNRMPSDTQSLPPDPLDTQLSDAESISSEVVFSSTTQLPTSSRMAMGTPRGNQGSYFRDHHRYEPLRVNLHDMADLSDSNTSISSTCSSSRFSPLPFGGAYSSLPNVHTDSSTTASGRSTPSSLSANTLTMIRQQMAGALVRMKQLEDQVKSIPTMQVKINVLREEKRLLKMQIKKKEEMEQEAQKQRQAKEDELLKREAELKRKEIDLQKRETDLEEQIESQKEMTDPVFGASSNPLSANQNNQRPSTLEELAEKLNKLKKIPPPVAPKPNRGALRKAVVPPYVHTRTVGVYVDTVKQEVRDVGVSVNIDTKPKQLSFQPINVTMWKPSSLLGVPVSKMTQTDSVSVSDVSVGSSVTPVYEIGLQAGPCSKLLTTEVGTQTVIVDEKAETLSVESSTQTSREQVPFSQSRESETQTEEIKVRAYDALCQTESPPEKIMDTKGTLTCIQVMERSTSTEKLSEKEVYSRGTLTDVIQRRHMAINTEAVEEEEIIPLAVEEVSTSPFMEGLMEVDTKDEWTLTEQIVSLDAFTETEVTIRRQVGALADVAVCTDKMYTFDRGTSSRVDTQSRSCLATTEQRDVSCGVDVCAMMETSTITDTLEMIDSETCWDDTNMRTFATNTEILTTTDTASEILVSTKDQCSQMEEIEVAKECCHVGIQANLTVDVIDMGVGDKDVNFVICDKCASIKQSSASVSVSESDFCRTRTIGTNHSVVTRSIGTGSFTVFEKKLFVEDGNSENMCNACKEKLGMDHQWNRVSVGVGGDTTLDKQSYSAGERFVRSDTSPTNRTFPATNPKERRRPRSHSSPAINTSSFISEHQFSSQPSAKLSFPEPPDFTRFKWSNQDREANQVDRDESLIGKEGSVSSHHVSEADDTSALEESTESIFRAEDTVHLRRKTEDLTMEPSDAAVSGAPISQLCAIDEDRPMAIAFSNPYFLPADESPLEPIPKNELGCGQYNRQTSQESSSAPHSTSHSLSSLATSSGDESDDSSSSDGSFNFSTTTEGSYDGRTGRVHVKRKRKVSPKKKQKEFVFPQKVPLSPSSFQACQVIDKHVKQKLDSQDKEYLSSLNSILREWFEISSQENSEVEHVQGYLMSLADVSKQVLKKIINMADGNGNTALHYSISHGNFMIVDALLGSGVCDVNKPNKAGATAMMLTSLATIQDENYWKTVEKLFTMGDVNIRASQAGQTALMLAVSRGNVRMVQLLLNYGADVNVQDEDGSTALMCASEHGHLDIVRLLVAQPTCDINVTDNDGSNAFSIAMENGHKAIGVLLYAHMNFGKQSSPKKRVSSASPSGKNTLSSLPQLVSSHSSAFTPVSKSLPHDAPSSQDAATKPPTRSRSLSPTLRQTSLHSLRNSKFQSPARVVYSKSVGSSSPKPTPGSAKATPGSANGNVLNSGKSSVPQSGFQRNTPMRRSGPARVRNVEGNGLVSTLKKSSDTQSKYKSV</sequence>
<keyword evidence="2" id="KW-0677">Repeat</keyword>
<feature type="repeat" description="ANK" evidence="5">
    <location>
        <begin position="1339"/>
        <end position="1364"/>
    </location>
</feature>
<dbReference type="Pfam" id="PF12796">
    <property type="entry name" value="Ank_2"/>
    <property type="match status" value="1"/>
</dbReference>
<dbReference type="SMART" id="SM00248">
    <property type="entry name" value="ANK"/>
    <property type="match status" value="3"/>
</dbReference>
<feature type="compositionally biased region" description="Polar residues" evidence="7">
    <location>
        <begin position="1551"/>
        <end position="1585"/>
    </location>
</feature>
<feature type="region of interest" description="Disordered" evidence="7">
    <location>
        <begin position="140"/>
        <end position="186"/>
    </location>
</feature>
<dbReference type="GO" id="GO:0005856">
    <property type="term" value="C:cytoskeleton"/>
    <property type="evidence" value="ECO:0007669"/>
    <property type="project" value="TreeGrafter"/>
</dbReference>
<evidence type="ECO:0000256" key="3">
    <source>
        <dbReference type="ARBA" id="ARBA00023043"/>
    </source>
</evidence>
<feature type="repeat" description="ANK" evidence="5">
    <location>
        <begin position="1411"/>
        <end position="1443"/>
    </location>
</feature>
<dbReference type="Gene3D" id="1.25.40.20">
    <property type="entry name" value="Ankyrin repeat-containing domain"/>
    <property type="match status" value="1"/>
</dbReference>
<feature type="compositionally biased region" description="Polar residues" evidence="7">
    <location>
        <begin position="617"/>
        <end position="631"/>
    </location>
</feature>
<dbReference type="GO" id="GO:0005737">
    <property type="term" value="C:cytoplasm"/>
    <property type="evidence" value="ECO:0007669"/>
    <property type="project" value="TreeGrafter"/>
</dbReference>
<dbReference type="Proteomes" id="UP001152320">
    <property type="component" value="Chromosome 6"/>
</dbReference>
<evidence type="ECO:0000256" key="2">
    <source>
        <dbReference type="ARBA" id="ARBA00022737"/>
    </source>
</evidence>
<feature type="compositionally biased region" description="Low complexity" evidence="7">
    <location>
        <begin position="1216"/>
        <end position="1227"/>
    </location>
</feature>
<evidence type="ECO:0000256" key="6">
    <source>
        <dbReference type="SAM" id="Coils"/>
    </source>
</evidence>
<feature type="compositionally biased region" description="Low complexity" evidence="7">
    <location>
        <begin position="1186"/>
        <end position="1208"/>
    </location>
</feature>
<feature type="compositionally biased region" description="Low complexity" evidence="7">
    <location>
        <begin position="151"/>
        <end position="170"/>
    </location>
</feature>
<organism evidence="8 9">
    <name type="scientific">Holothuria leucospilota</name>
    <name type="common">Black long sea cucumber</name>
    <name type="synonym">Mertensiothuria leucospilota</name>
    <dbReference type="NCBI Taxonomy" id="206669"/>
    <lineage>
        <taxon>Eukaryota</taxon>
        <taxon>Metazoa</taxon>
        <taxon>Echinodermata</taxon>
        <taxon>Eleutherozoa</taxon>
        <taxon>Echinozoa</taxon>
        <taxon>Holothuroidea</taxon>
        <taxon>Aspidochirotacea</taxon>
        <taxon>Aspidochirotida</taxon>
        <taxon>Holothuriidae</taxon>
        <taxon>Holothuria</taxon>
    </lineage>
</organism>
<feature type="region of interest" description="Disordered" evidence="7">
    <location>
        <begin position="996"/>
        <end position="1106"/>
    </location>
</feature>
<evidence type="ECO:0000313" key="9">
    <source>
        <dbReference type="Proteomes" id="UP001152320"/>
    </source>
</evidence>
<reference evidence="8" key="1">
    <citation type="submission" date="2021-10" db="EMBL/GenBank/DDBJ databases">
        <title>Tropical sea cucumber genome reveals ecological adaptation and Cuvierian tubules defense mechanism.</title>
        <authorList>
            <person name="Chen T."/>
        </authorList>
    </citation>
    <scope>NUCLEOTIDE SEQUENCE</scope>
    <source>
        <strain evidence="8">Nanhai2018</strain>
        <tissue evidence="8">Muscle</tissue>
    </source>
</reference>
<dbReference type="Pfam" id="PF00023">
    <property type="entry name" value="Ank"/>
    <property type="match status" value="1"/>
</dbReference>
<feature type="compositionally biased region" description="Low complexity" evidence="7">
    <location>
        <begin position="61"/>
        <end position="73"/>
    </location>
</feature>
<feature type="region of interest" description="Disordered" evidence="7">
    <location>
        <begin position="614"/>
        <end position="642"/>
    </location>
</feature>
<protein>
    <submittedName>
        <fullName evidence="8">KN motif and ankyrin repeat domain-containing protein 1</fullName>
    </submittedName>
</protein>
<dbReference type="SUPFAM" id="SSF48403">
    <property type="entry name" value="Ankyrin repeat"/>
    <property type="match status" value="1"/>
</dbReference>
<evidence type="ECO:0000256" key="4">
    <source>
        <dbReference type="ARBA" id="ARBA00023054"/>
    </source>
</evidence>
<feature type="repeat" description="ANK" evidence="5">
    <location>
        <begin position="1444"/>
        <end position="1465"/>
    </location>
</feature>
<feature type="region of interest" description="Disordered" evidence="7">
    <location>
        <begin position="1508"/>
        <end position="1671"/>
    </location>
</feature>
<dbReference type="InterPro" id="IPR021939">
    <property type="entry name" value="KN_motif"/>
</dbReference>
<dbReference type="InterPro" id="IPR002110">
    <property type="entry name" value="Ankyrin_rpt"/>
</dbReference>
<feature type="compositionally biased region" description="Basic and acidic residues" evidence="7">
    <location>
        <begin position="171"/>
        <end position="186"/>
    </location>
</feature>